<accession>A0A399EYX1</accession>
<sequence length="255" mass="28645">MEAVVPVVPEKPSSIARLEASGLVKRYGRREVVRGVSLELTRGEIVALFGPNGAGKTTTFYMLVGFIEPNAGQIRLGGRDVTRLPMYKRARLGLGYLPQEPSAFRRMTALENLLAVLEFQPLARKERLERALALLEELGIAHLKDKYAYTLSGGERRRLEIARALCTNPDFILLDEPFTGVDPKNVRDIQKLISELRERRGVGIFITDHAVRETLAIADRIYLMYDGQMAFHGTPEAFARDSGVRTHYLGDEYEL</sequence>
<proteinExistence type="predicted"/>
<evidence type="ECO:0000256" key="3">
    <source>
        <dbReference type="ARBA" id="ARBA00022840"/>
    </source>
</evidence>
<dbReference type="PROSITE" id="PS50893">
    <property type="entry name" value="ABC_TRANSPORTER_2"/>
    <property type="match status" value="1"/>
</dbReference>
<evidence type="ECO:0000259" key="4">
    <source>
        <dbReference type="PROSITE" id="PS50893"/>
    </source>
</evidence>
<dbReference type="InterPro" id="IPR003593">
    <property type="entry name" value="AAA+_ATPase"/>
</dbReference>
<dbReference type="RefSeq" id="WP_119358979.1">
    <property type="nucleotide sequence ID" value="NZ_QWKZ01000004.1"/>
</dbReference>
<name>A0A399EYX1_9DEIN</name>
<comment type="caution">
    <text evidence="5">The sequence shown here is derived from an EMBL/GenBank/DDBJ whole genome shotgun (WGS) entry which is preliminary data.</text>
</comment>
<evidence type="ECO:0000256" key="2">
    <source>
        <dbReference type="ARBA" id="ARBA00022741"/>
    </source>
</evidence>
<dbReference type="GO" id="GO:0016887">
    <property type="term" value="F:ATP hydrolysis activity"/>
    <property type="evidence" value="ECO:0007669"/>
    <property type="project" value="InterPro"/>
</dbReference>
<dbReference type="SMART" id="SM00382">
    <property type="entry name" value="AAA"/>
    <property type="match status" value="1"/>
</dbReference>
<evidence type="ECO:0000313" key="5">
    <source>
        <dbReference type="EMBL" id="RIH89757.1"/>
    </source>
</evidence>
<dbReference type="CDD" id="cd03218">
    <property type="entry name" value="ABC_YhbG"/>
    <property type="match status" value="1"/>
</dbReference>
<evidence type="ECO:0000256" key="1">
    <source>
        <dbReference type="ARBA" id="ARBA00022448"/>
    </source>
</evidence>
<feature type="domain" description="ABC transporter" evidence="4">
    <location>
        <begin position="18"/>
        <end position="251"/>
    </location>
</feature>
<dbReference type="InterPro" id="IPR051120">
    <property type="entry name" value="ABC_AA/LPS_Transport"/>
</dbReference>
<dbReference type="Gene3D" id="3.40.50.300">
    <property type="entry name" value="P-loop containing nucleotide triphosphate hydrolases"/>
    <property type="match status" value="1"/>
</dbReference>
<keyword evidence="6" id="KW-1185">Reference proteome</keyword>
<reference evidence="5 6" key="1">
    <citation type="submission" date="2018-08" db="EMBL/GenBank/DDBJ databases">
        <title>Meiothermus luteus KCTC 52599 genome sequencing project.</title>
        <authorList>
            <person name="Da Costa M.S."/>
            <person name="Albuquerque L."/>
            <person name="Raposo P."/>
            <person name="Froufe H.J.C."/>
            <person name="Barroso C.S."/>
            <person name="Egas C."/>
        </authorList>
    </citation>
    <scope>NUCLEOTIDE SEQUENCE [LARGE SCALE GENOMIC DNA]</scope>
    <source>
        <strain evidence="5 6">KCTC 52599</strain>
    </source>
</reference>
<dbReference type="InterPro" id="IPR003439">
    <property type="entry name" value="ABC_transporter-like_ATP-bd"/>
</dbReference>
<dbReference type="EMBL" id="QWKZ01000004">
    <property type="protein sequence ID" value="RIH89757.1"/>
    <property type="molecule type" value="Genomic_DNA"/>
</dbReference>
<dbReference type="PROSITE" id="PS00211">
    <property type="entry name" value="ABC_TRANSPORTER_1"/>
    <property type="match status" value="1"/>
</dbReference>
<dbReference type="Proteomes" id="UP000265800">
    <property type="component" value="Unassembled WGS sequence"/>
</dbReference>
<dbReference type="InterPro" id="IPR017871">
    <property type="entry name" value="ABC_transporter-like_CS"/>
</dbReference>
<dbReference type="SUPFAM" id="SSF52540">
    <property type="entry name" value="P-loop containing nucleoside triphosphate hydrolases"/>
    <property type="match status" value="1"/>
</dbReference>
<dbReference type="GO" id="GO:0055085">
    <property type="term" value="P:transmembrane transport"/>
    <property type="evidence" value="ECO:0007669"/>
    <property type="project" value="InterPro"/>
</dbReference>
<dbReference type="PANTHER" id="PTHR45772">
    <property type="entry name" value="CONSERVED COMPONENT OF ABC TRANSPORTER FOR NATURAL AMINO ACIDS-RELATED"/>
    <property type="match status" value="1"/>
</dbReference>
<dbReference type="PANTHER" id="PTHR45772:SF10">
    <property type="entry name" value="LIPOPOLYSACCHARIDE EXPORT SYSTEM ATP-BINDING PROTEIN LPTB"/>
    <property type="match status" value="1"/>
</dbReference>
<dbReference type="AlphaFoldDB" id="A0A399EYX1"/>
<dbReference type="InterPro" id="IPR027417">
    <property type="entry name" value="P-loop_NTPase"/>
</dbReference>
<keyword evidence="5" id="KW-0378">Hydrolase</keyword>
<gene>
    <name evidence="5" type="primary">lptB_1</name>
    <name evidence="5" type="ORF">Mlute_00272</name>
</gene>
<organism evidence="5 6">
    <name type="scientific">Meiothermus luteus</name>
    <dbReference type="NCBI Taxonomy" id="2026184"/>
    <lineage>
        <taxon>Bacteria</taxon>
        <taxon>Thermotogati</taxon>
        <taxon>Deinococcota</taxon>
        <taxon>Deinococci</taxon>
        <taxon>Thermales</taxon>
        <taxon>Thermaceae</taxon>
        <taxon>Meiothermus</taxon>
    </lineage>
</organism>
<keyword evidence="1" id="KW-0813">Transport</keyword>
<dbReference type="GO" id="GO:0043190">
    <property type="term" value="C:ATP-binding cassette (ABC) transporter complex"/>
    <property type="evidence" value="ECO:0007669"/>
    <property type="project" value="InterPro"/>
</dbReference>
<dbReference type="EC" id="3.6.3.-" evidence="5"/>
<protein>
    <submittedName>
        <fullName evidence="5">Lipopolysaccharide export system ATP-binding protein LptB</fullName>
        <ecNumber evidence="5">3.6.3.-</ecNumber>
    </submittedName>
</protein>
<keyword evidence="3 5" id="KW-0067">ATP-binding</keyword>
<dbReference type="GO" id="GO:0005524">
    <property type="term" value="F:ATP binding"/>
    <property type="evidence" value="ECO:0007669"/>
    <property type="project" value="UniProtKB-KW"/>
</dbReference>
<dbReference type="OrthoDB" id="9805514at2"/>
<dbReference type="Pfam" id="PF00005">
    <property type="entry name" value="ABC_tran"/>
    <property type="match status" value="1"/>
</dbReference>
<dbReference type="InterPro" id="IPR030921">
    <property type="entry name" value="LPS_export_LptB"/>
</dbReference>
<keyword evidence="2" id="KW-0547">Nucleotide-binding</keyword>
<dbReference type="NCBIfam" id="TIGR04406">
    <property type="entry name" value="LPS_export_lptB"/>
    <property type="match status" value="1"/>
</dbReference>
<evidence type="ECO:0000313" key="6">
    <source>
        <dbReference type="Proteomes" id="UP000265800"/>
    </source>
</evidence>